<dbReference type="Pfam" id="PF13155">
    <property type="entry name" value="Toprim_2"/>
    <property type="match status" value="1"/>
</dbReference>
<dbReference type="GO" id="GO:0005737">
    <property type="term" value="C:cytoplasm"/>
    <property type="evidence" value="ECO:0007669"/>
    <property type="project" value="TreeGrafter"/>
</dbReference>
<dbReference type="InterPro" id="IPR006171">
    <property type="entry name" value="TOPRIM_dom"/>
</dbReference>
<dbReference type="CDD" id="cd03364">
    <property type="entry name" value="TOPRIM_DnaG_primases"/>
    <property type="match status" value="1"/>
</dbReference>
<dbReference type="Gene3D" id="3.90.980.10">
    <property type="entry name" value="DNA primase, catalytic core, N-terminal domain"/>
    <property type="match status" value="1"/>
</dbReference>
<evidence type="ECO:0000259" key="1">
    <source>
        <dbReference type="PROSITE" id="PS50880"/>
    </source>
</evidence>
<sequence length="245" mass="27793">MRIDQITGIYHCFSCGFAGNVFELYGLPANLLAIKRENLRRKMTEKRLNSAGLEMPKGYTPYTEEYRGISAETIVKFQAFTHPDKQFIDRIVFPLTDMSGLIYAFHGRDLTNMLKAKYLTYPPKTALSLYPLIARPYMNSIILVEGIVDALNLWDKGLNNVVCSFGTDSMSKNKLILLKMMGAQELVLLFDNDDNEAGQKAALKVQKLCENNDMPVRNITISEGDPGDMSSEKVYRLKKYLYSET</sequence>
<feature type="domain" description="Toprim" evidence="1">
    <location>
        <begin position="139"/>
        <end position="226"/>
    </location>
</feature>
<comment type="caution">
    <text evidence="2">The sequence shown here is derived from an EMBL/GenBank/DDBJ whole genome shotgun (WGS) entry which is preliminary data.</text>
</comment>
<dbReference type="PANTHER" id="PTHR30313">
    <property type="entry name" value="DNA PRIMASE"/>
    <property type="match status" value="1"/>
</dbReference>
<dbReference type="SUPFAM" id="SSF56731">
    <property type="entry name" value="DNA primase core"/>
    <property type="match status" value="1"/>
</dbReference>
<dbReference type="InterPro" id="IPR037068">
    <property type="entry name" value="DNA_primase_core_N_sf"/>
</dbReference>
<organism evidence="2">
    <name type="scientific">marine sediment metagenome</name>
    <dbReference type="NCBI Taxonomy" id="412755"/>
    <lineage>
        <taxon>unclassified sequences</taxon>
        <taxon>metagenomes</taxon>
        <taxon>ecological metagenomes</taxon>
    </lineage>
</organism>
<dbReference type="Pfam" id="PF08275">
    <property type="entry name" value="DNAG_N"/>
    <property type="match status" value="1"/>
</dbReference>
<reference evidence="2" key="1">
    <citation type="journal article" date="2014" name="Front. Microbiol.">
        <title>High frequency of phylogenetically diverse reductive dehalogenase-homologous genes in deep subseafloor sedimentary metagenomes.</title>
        <authorList>
            <person name="Kawai M."/>
            <person name="Futagami T."/>
            <person name="Toyoda A."/>
            <person name="Takaki Y."/>
            <person name="Nishi S."/>
            <person name="Hori S."/>
            <person name="Arai W."/>
            <person name="Tsubouchi T."/>
            <person name="Morono Y."/>
            <person name="Uchiyama I."/>
            <person name="Ito T."/>
            <person name="Fujiyama A."/>
            <person name="Inagaki F."/>
            <person name="Takami H."/>
        </authorList>
    </citation>
    <scope>NUCLEOTIDE SEQUENCE</scope>
    <source>
        <strain evidence="2">Expedition CK06-06</strain>
    </source>
</reference>
<dbReference type="InterPro" id="IPR034151">
    <property type="entry name" value="TOPRIM_DnaG_bac"/>
</dbReference>
<dbReference type="InterPro" id="IPR013264">
    <property type="entry name" value="DNAG_N"/>
</dbReference>
<accession>X0SR33</accession>
<dbReference type="InterPro" id="IPR050219">
    <property type="entry name" value="DnaG_primase"/>
</dbReference>
<dbReference type="EMBL" id="BARS01001876">
    <property type="protein sequence ID" value="GAF77596.1"/>
    <property type="molecule type" value="Genomic_DNA"/>
</dbReference>
<proteinExistence type="predicted"/>
<dbReference type="GO" id="GO:0006269">
    <property type="term" value="P:DNA replication, synthesis of primer"/>
    <property type="evidence" value="ECO:0007669"/>
    <property type="project" value="TreeGrafter"/>
</dbReference>
<protein>
    <recommendedName>
        <fullName evidence="1">Toprim domain-containing protein</fullName>
    </recommendedName>
</protein>
<dbReference type="PROSITE" id="PS50880">
    <property type="entry name" value="TOPRIM"/>
    <property type="match status" value="1"/>
</dbReference>
<name>X0SR33_9ZZZZ</name>
<dbReference type="PANTHER" id="PTHR30313:SF2">
    <property type="entry name" value="DNA PRIMASE"/>
    <property type="match status" value="1"/>
</dbReference>
<evidence type="ECO:0000313" key="2">
    <source>
        <dbReference type="EMBL" id="GAF77596.1"/>
    </source>
</evidence>
<gene>
    <name evidence="2" type="ORF">S01H1_03443</name>
</gene>
<dbReference type="AlphaFoldDB" id="X0SR33"/>
<dbReference type="Gene3D" id="3.40.1360.10">
    <property type="match status" value="1"/>
</dbReference>